<evidence type="ECO:0000313" key="9">
    <source>
        <dbReference type="EMBL" id="CAD8386474.1"/>
    </source>
</evidence>
<accession>A0A7S0FXU0</accession>
<sequence>MQGSSHFRAAVFAVCALCAPAWDFTLPLREFVSVIEAPVPLPKNAPPTARRVRRQVAVTEYYGKIAVGSPPQIFDVVFDTGSGNIVLPTVSCKDEVCLRHHRYRSQASTSAVQIAYDDDTPLAAGESDRDTTSITYGTGKLTGEYIRDSICFGYGISKAQICTTSDFLGVTQESRFPFIELPFDGIFGLGLSGLAAGPSFSFVNRLKTNTSTIDAVFAVFIRNLEAEEDSEITFGSWQPGRLAAGETMHWLPIPQDEAEEKGYWLVTMRDVYVGEQPLQLCDDFSATPRCQVAMDTGTSLMMASPYQVSVLLDAVGMKLDCSNYAHLPTIRFVFDAELNSTFNMTLTPGDYVDRSSEGCATTFQPLELPPRLGRMWVFGQTMLRKYYSVYDAENWRVGVGLANHTTRRRARPTTPPSSKPATKKEICEDDNASMQKNPFALPGCTSFANMGYCTRFAPLANHYCRLSCKLCKPRPVSSPGVILKSKGITVERHERAVIAHQKIEML</sequence>
<keyword evidence="7" id="KW-0732">Signal</keyword>
<dbReference type="GO" id="GO:0006508">
    <property type="term" value="P:proteolysis"/>
    <property type="evidence" value="ECO:0007669"/>
    <property type="project" value="UniProtKB-KW"/>
</dbReference>
<evidence type="ECO:0000256" key="5">
    <source>
        <dbReference type="PIRSR" id="PIRSR601461-1"/>
    </source>
</evidence>
<keyword evidence="4" id="KW-0378">Hydrolase</keyword>
<dbReference type="GO" id="GO:0004190">
    <property type="term" value="F:aspartic-type endopeptidase activity"/>
    <property type="evidence" value="ECO:0007669"/>
    <property type="project" value="UniProtKB-KW"/>
</dbReference>
<gene>
    <name evidence="9" type="ORF">PBAH0796_LOCUS30162</name>
</gene>
<organism evidence="9">
    <name type="scientific">Pyrodinium bahamense</name>
    <dbReference type="NCBI Taxonomy" id="73915"/>
    <lineage>
        <taxon>Eukaryota</taxon>
        <taxon>Sar</taxon>
        <taxon>Alveolata</taxon>
        <taxon>Dinophyceae</taxon>
        <taxon>Gonyaulacales</taxon>
        <taxon>Pyrocystaceae</taxon>
        <taxon>Pyrodinium</taxon>
    </lineage>
</organism>
<keyword evidence="3" id="KW-0064">Aspartyl protease</keyword>
<dbReference type="Gene3D" id="2.40.70.10">
    <property type="entry name" value="Acid Proteases"/>
    <property type="match status" value="2"/>
</dbReference>
<comment type="similarity">
    <text evidence="1">Belongs to the peptidase A1 family.</text>
</comment>
<evidence type="ECO:0000259" key="8">
    <source>
        <dbReference type="PROSITE" id="PS51767"/>
    </source>
</evidence>
<evidence type="ECO:0000256" key="7">
    <source>
        <dbReference type="SAM" id="SignalP"/>
    </source>
</evidence>
<dbReference type="InterPro" id="IPR033121">
    <property type="entry name" value="PEPTIDASE_A1"/>
</dbReference>
<evidence type="ECO:0000256" key="6">
    <source>
        <dbReference type="PIRSR" id="PIRSR601461-2"/>
    </source>
</evidence>
<dbReference type="AlphaFoldDB" id="A0A7S0FXU0"/>
<feature type="active site" evidence="5">
    <location>
        <position position="295"/>
    </location>
</feature>
<dbReference type="CDD" id="cd05471">
    <property type="entry name" value="pepsin_like"/>
    <property type="match status" value="1"/>
</dbReference>
<evidence type="ECO:0000256" key="3">
    <source>
        <dbReference type="ARBA" id="ARBA00022750"/>
    </source>
</evidence>
<evidence type="ECO:0000256" key="4">
    <source>
        <dbReference type="ARBA" id="ARBA00022801"/>
    </source>
</evidence>
<dbReference type="PRINTS" id="PR00792">
    <property type="entry name" value="PEPSIN"/>
</dbReference>
<dbReference type="PROSITE" id="PS51767">
    <property type="entry name" value="PEPTIDASE_A1"/>
    <property type="match status" value="1"/>
</dbReference>
<feature type="active site" evidence="5">
    <location>
        <position position="79"/>
    </location>
</feature>
<dbReference type="PANTHER" id="PTHR47966:SF51">
    <property type="entry name" value="BETA-SITE APP-CLEAVING ENZYME, ISOFORM A-RELATED"/>
    <property type="match status" value="1"/>
</dbReference>
<feature type="domain" description="Peptidase A1" evidence="8">
    <location>
        <begin position="61"/>
        <end position="400"/>
    </location>
</feature>
<dbReference type="InterPro" id="IPR001461">
    <property type="entry name" value="Aspartic_peptidase_A1"/>
</dbReference>
<dbReference type="PANTHER" id="PTHR47966">
    <property type="entry name" value="BETA-SITE APP-CLEAVING ENZYME, ISOFORM A-RELATED"/>
    <property type="match status" value="1"/>
</dbReference>
<dbReference type="EMBL" id="HBEG01049479">
    <property type="protein sequence ID" value="CAD8386474.1"/>
    <property type="molecule type" value="Transcribed_RNA"/>
</dbReference>
<feature type="disulfide bond" evidence="6">
    <location>
        <begin position="92"/>
        <end position="97"/>
    </location>
</feature>
<dbReference type="Pfam" id="PF00026">
    <property type="entry name" value="Asp"/>
    <property type="match status" value="1"/>
</dbReference>
<dbReference type="InterPro" id="IPR003582">
    <property type="entry name" value="ShKT_dom"/>
</dbReference>
<feature type="chain" id="PRO_5031208790" description="Peptidase A1 domain-containing protein" evidence="7">
    <location>
        <begin position="22"/>
        <end position="506"/>
    </location>
</feature>
<reference evidence="9" key="1">
    <citation type="submission" date="2021-01" db="EMBL/GenBank/DDBJ databases">
        <authorList>
            <person name="Corre E."/>
            <person name="Pelletier E."/>
            <person name="Niang G."/>
            <person name="Scheremetjew M."/>
            <person name="Finn R."/>
            <person name="Kale V."/>
            <person name="Holt S."/>
            <person name="Cochrane G."/>
            <person name="Meng A."/>
            <person name="Brown T."/>
            <person name="Cohen L."/>
        </authorList>
    </citation>
    <scope>NUCLEOTIDE SEQUENCE</scope>
    <source>
        <strain evidence="9">Pbaha01</strain>
    </source>
</reference>
<feature type="signal peptide" evidence="7">
    <location>
        <begin position="1"/>
        <end position="21"/>
    </location>
</feature>
<evidence type="ECO:0000256" key="1">
    <source>
        <dbReference type="ARBA" id="ARBA00007447"/>
    </source>
</evidence>
<dbReference type="InterPro" id="IPR021109">
    <property type="entry name" value="Peptidase_aspartic_dom_sf"/>
</dbReference>
<proteinExistence type="inferred from homology"/>
<keyword evidence="2" id="KW-0645">Protease</keyword>
<keyword evidence="6" id="KW-1015">Disulfide bond</keyword>
<name>A0A7S0FXU0_9DINO</name>
<dbReference type="SUPFAM" id="SSF50630">
    <property type="entry name" value="Acid proteases"/>
    <property type="match status" value="1"/>
</dbReference>
<evidence type="ECO:0000256" key="2">
    <source>
        <dbReference type="ARBA" id="ARBA00022670"/>
    </source>
</evidence>
<dbReference type="InterPro" id="IPR034164">
    <property type="entry name" value="Pepsin-like_dom"/>
</dbReference>
<protein>
    <recommendedName>
        <fullName evidence="8">Peptidase A1 domain-containing protein</fullName>
    </recommendedName>
</protein>
<dbReference type="SMART" id="SM00254">
    <property type="entry name" value="ShKT"/>
    <property type="match status" value="1"/>
</dbReference>